<dbReference type="Proteomes" id="UP000015106">
    <property type="component" value="Chromosome 7"/>
</dbReference>
<evidence type="ECO:0000313" key="1">
    <source>
        <dbReference type="EnsemblPlants" id="TuG1812G0700003763.01.T01.cds248643"/>
    </source>
</evidence>
<reference evidence="2" key="1">
    <citation type="journal article" date="2013" name="Nature">
        <title>Draft genome of the wheat A-genome progenitor Triticum urartu.</title>
        <authorList>
            <person name="Ling H.Q."/>
            <person name="Zhao S."/>
            <person name="Liu D."/>
            <person name="Wang J."/>
            <person name="Sun H."/>
            <person name="Zhang C."/>
            <person name="Fan H."/>
            <person name="Li D."/>
            <person name="Dong L."/>
            <person name="Tao Y."/>
            <person name="Gao C."/>
            <person name="Wu H."/>
            <person name="Li Y."/>
            <person name="Cui Y."/>
            <person name="Guo X."/>
            <person name="Zheng S."/>
            <person name="Wang B."/>
            <person name="Yu K."/>
            <person name="Liang Q."/>
            <person name="Yang W."/>
            <person name="Lou X."/>
            <person name="Chen J."/>
            <person name="Feng M."/>
            <person name="Jian J."/>
            <person name="Zhang X."/>
            <person name="Luo G."/>
            <person name="Jiang Y."/>
            <person name="Liu J."/>
            <person name="Wang Z."/>
            <person name="Sha Y."/>
            <person name="Zhang B."/>
            <person name="Wu H."/>
            <person name="Tang D."/>
            <person name="Shen Q."/>
            <person name="Xue P."/>
            <person name="Zou S."/>
            <person name="Wang X."/>
            <person name="Liu X."/>
            <person name="Wang F."/>
            <person name="Yang Y."/>
            <person name="An X."/>
            <person name="Dong Z."/>
            <person name="Zhang K."/>
            <person name="Zhang X."/>
            <person name="Luo M.C."/>
            <person name="Dvorak J."/>
            <person name="Tong Y."/>
            <person name="Wang J."/>
            <person name="Yang H."/>
            <person name="Li Z."/>
            <person name="Wang D."/>
            <person name="Zhang A."/>
            <person name="Wang J."/>
        </authorList>
    </citation>
    <scope>NUCLEOTIDE SEQUENCE</scope>
    <source>
        <strain evidence="2">cv. G1812</strain>
    </source>
</reference>
<dbReference type="Gramene" id="TuG1812G0700003763.01.T01">
    <property type="protein sequence ID" value="TuG1812G0700003763.01.T01.cds248643"/>
    <property type="gene ID" value="TuG1812G0700003763.01"/>
</dbReference>
<organism evidence="1 2">
    <name type="scientific">Triticum urartu</name>
    <name type="common">Red wild einkorn</name>
    <name type="synonym">Crithodium urartu</name>
    <dbReference type="NCBI Taxonomy" id="4572"/>
    <lineage>
        <taxon>Eukaryota</taxon>
        <taxon>Viridiplantae</taxon>
        <taxon>Streptophyta</taxon>
        <taxon>Embryophyta</taxon>
        <taxon>Tracheophyta</taxon>
        <taxon>Spermatophyta</taxon>
        <taxon>Magnoliopsida</taxon>
        <taxon>Liliopsida</taxon>
        <taxon>Poales</taxon>
        <taxon>Poaceae</taxon>
        <taxon>BOP clade</taxon>
        <taxon>Pooideae</taxon>
        <taxon>Triticodae</taxon>
        <taxon>Triticeae</taxon>
        <taxon>Triticinae</taxon>
        <taxon>Triticum</taxon>
    </lineage>
</organism>
<dbReference type="AlphaFoldDB" id="A0A8R7R0W2"/>
<reference evidence="1" key="3">
    <citation type="submission" date="2022-06" db="UniProtKB">
        <authorList>
            <consortium name="EnsemblPlants"/>
        </authorList>
    </citation>
    <scope>IDENTIFICATION</scope>
</reference>
<sequence>FFTRIFQRSLPQAQGAVHLLNGGDLTIGVVGWFPELVPCHEALAVDVPAAHVAAHHRRHLLPVLQRQHGGQRRRLGPQATAQLRQHLLQLPVVVVAHRPVRCALAVLRRSGRRRRCDAELGFEGPHDAPQPVLGGLWRLVGGRRRVLQQLHQEGPAGDVGLPAADVAELLRVAGATDSQALAIH</sequence>
<name>A0A8R7R0W2_TRIUA</name>
<keyword evidence="2" id="KW-1185">Reference proteome</keyword>
<proteinExistence type="predicted"/>
<reference evidence="1" key="2">
    <citation type="submission" date="2018-03" db="EMBL/GenBank/DDBJ databases">
        <title>The Triticum urartu genome reveals the dynamic nature of wheat genome evolution.</title>
        <authorList>
            <person name="Ling H."/>
            <person name="Ma B."/>
            <person name="Shi X."/>
            <person name="Liu H."/>
            <person name="Dong L."/>
            <person name="Sun H."/>
            <person name="Cao Y."/>
            <person name="Gao Q."/>
            <person name="Zheng S."/>
            <person name="Li Y."/>
            <person name="Yu Y."/>
            <person name="Du H."/>
            <person name="Qi M."/>
            <person name="Li Y."/>
            <person name="Yu H."/>
            <person name="Cui Y."/>
            <person name="Wang N."/>
            <person name="Chen C."/>
            <person name="Wu H."/>
            <person name="Zhao Y."/>
            <person name="Zhang J."/>
            <person name="Li Y."/>
            <person name="Zhou W."/>
            <person name="Zhang B."/>
            <person name="Hu W."/>
            <person name="Eijk M."/>
            <person name="Tang J."/>
            <person name="Witsenboer H."/>
            <person name="Zhao S."/>
            <person name="Li Z."/>
            <person name="Zhang A."/>
            <person name="Wang D."/>
            <person name="Liang C."/>
        </authorList>
    </citation>
    <scope>NUCLEOTIDE SEQUENCE [LARGE SCALE GENOMIC DNA]</scope>
    <source>
        <strain evidence="1">cv. G1812</strain>
    </source>
</reference>
<accession>A0A8R7R0W2</accession>
<protein>
    <submittedName>
        <fullName evidence="1">Uncharacterized protein</fullName>
    </submittedName>
</protein>
<dbReference type="EnsemblPlants" id="TuG1812G0700003763.01.T01">
    <property type="protein sequence ID" value="TuG1812G0700003763.01.T01.cds248643"/>
    <property type="gene ID" value="TuG1812G0700003763.01"/>
</dbReference>
<evidence type="ECO:0000313" key="2">
    <source>
        <dbReference type="Proteomes" id="UP000015106"/>
    </source>
</evidence>